<dbReference type="CDD" id="cd05141">
    <property type="entry name" value="Barstar_evA4336-like"/>
    <property type="match status" value="1"/>
</dbReference>
<dbReference type="RefSeq" id="WP_052629431.1">
    <property type="nucleotide sequence ID" value="NZ_CP011144.1"/>
</dbReference>
<evidence type="ECO:0000256" key="1">
    <source>
        <dbReference type="ARBA" id="ARBA00006845"/>
    </source>
</evidence>
<dbReference type="EMBL" id="CP011144">
    <property type="protein sequence ID" value="AKC85413.1"/>
    <property type="molecule type" value="Genomic_DNA"/>
</dbReference>
<evidence type="ECO:0000259" key="2">
    <source>
        <dbReference type="Pfam" id="PF01337"/>
    </source>
</evidence>
<organism evidence="3 4">
    <name type="scientific">Pseudoxanthomonas suwonensis</name>
    <dbReference type="NCBI Taxonomy" id="314722"/>
    <lineage>
        <taxon>Bacteria</taxon>
        <taxon>Pseudomonadati</taxon>
        <taxon>Pseudomonadota</taxon>
        <taxon>Gammaproteobacteria</taxon>
        <taxon>Lysobacterales</taxon>
        <taxon>Lysobacteraceae</taxon>
        <taxon>Pseudoxanthomonas</taxon>
    </lineage>
</organism>
<sequence>MSQSGFDIGLDDASQAGVHEVDAADLPALAAAARDAGLLVRRIDLDGCRDKQALLLRLGTVLDLPSGWGRNWDALMDALRDLEWLPAPGYALLFEAAGQLQTTRPHDLETLVGILQEASQWWAGAGVPFWAFLAVEGGSAGQVQGHHG</sequence>
<dbReference type="Proteomes" id="UP000033067">
    <property type="component" value="Chromosome"/>
</dbReference>
<gene>
    <name evidence="3" type="ORF">WQ53_00090</name>
</gene>
<dbReference type="SUPFAM" id="SSF52038">
    <property type="entry name" value="Barstar-related"/>
    <property type="match status" value="1"/>
</dbReference>
<name>A0A0E3YZG4_9GAMM</name>
<proteinExistence type="inferred from homology"/>
<keyword evidence="4" id="KW-1185">Reference proteome</keyword>
<dbReference type="Gene3D" id="3.30.370.10">
    <property type="entry name" value="Barstar-like"/>
    <property type="match status" value="1"/>
</dbReference>
<dbReference type="PATRIC" id="fig|314722.6.peg.21"/>
<comment type="similarity">
    <text evidence="1">Belongs to the barstar family.</text>
</comment>
<dbReference type="OrthoDB" id="7575400at2"/>
<dbReference type="InterPro" id="IPR035905">
    <property type="entry name" value="Barstar-like_sf"/>
</dbReference>
<feature type="domain" description="Barstar (barnase inhibitor)" evidence="2">
    <location>
        <begin position="40"/>
        <end position="133"/>
    </location>
</feature>
<accession>A0A0E3YZG4</accession>
<reference evidence="3 4" key="1">
    <citation type="journal article" date="2015" name="Genome Announc.">
        <title>Complete Genome Sequence of Pseudoxanthomonas suwonensis Strain J1, a Cellulose-Degrading Bacterium Isolated from Leaf- and Wood-Enriched Soil.</title>
        <authorList>
            <person name="Hou L."/>
            <person name="Jiang J."/>
            <person name="Xu Z."/>
            <person name="Zhou Y."/>
            <person name="Leung F.C."/>
        </authorList>
    </citation>
    <scope>NUCLEOTIDE SEQUENCE [LARGE SCALE GENOMIC DNA]</scope>
    <source>
        <strain evidence="3 4">J1</strain>
    </source>
</reference>
<dbReference type="InterPro" id="IPR000468">
    <property type="entry name" value="Barstar"/>
</dbReference>
<evidence type="ECO:0000313" key="4">
    <source>
        <dbReference type="Proteomes" id="UP000033067"/>
    </source>
</evidence>
<dbReference type="KEGG" id="psuw:WQ53_00090"/>
<protein>
    <submittedName>
        <fullName evidence="3">Barnase inhibitor</fullName>
    </submittedName>
</protein>
<evidence type="ECO:0000313" key="3">
    <source>
        <dbReference type="EMBL" id="AKC85413.1"/>
    </source>
</evidence>
<dbReference type="AlphaFoldDB" id="A0A0E3YZG4"/>
<dbReference type="Pfam" id="PF01337">
    <property type="entry name" value="Barstar"/>
    <property type="match status" value="1"/>
</dbReference>